<dbReference type="InterPro" id="IPR002656">
    <property type="entry name" value="Acyl_transf_3_dom"/>
</dbReference>
<feature type="transmembrane region" description="Helical" evidence="2">
    <location>
        <begin position="40"/>
        <end position="59"/>
    </location>
</feature>
<dbReference type="RefSeq" id="WP_165236695.1">
    <property type="nucleotide sequence ID" value="NZ_CP049257.1"/>
</dbReference>
<sequence length="705" mass="76367">MTEVARAQSEATVAGSRRTAPARQGAPSTGSPDTSKQHRLDIQALRAVAVLGVVTYHLFPGALPGGFVGVDVFFVISGFLITSHLLSRPPQRLADFGRFWSRRALRLLPPVGAVILTTLGGGILFMSPGQWKALAREAITSMLYVQNWQLVSESTDYLDAQRAVSPFQHFWSLSVEEQYYVAWPIVVGALTWCAVRSGRSARALVGWGFVIAVAASFGWGLAQTYSAPAVAYFSTWTRMWELGIGSLLAATYPVLLRRLEPSVRITLFWGGVVGIATAFAVITVDTPFPGYAALLPTLATAAVILATDPGHAGNPRWLTRSAPVQLIGDCSYALYLWHWPLIVIAPYALGHDTAWWDKVVLLVLALLLAWGSTTFLEGPVRGSSWLRARLRRVFVMSLAITALVVVAGVALTAHTNSEIAAASAKVEKAITSGRPCFGAGAMDPAHDCPRTDKLITSPEFAKDDYSDGITDKKCLNWPPYHETPVVCHRGDITDPVKRVALFGNSHAGQWVEAMSKIGRQNHWQVDTYIVGSCYSTFDPNPSFCDDIMSDSAAELLAGKYDLVVMSTLDRADSSSAEMYEPTVRRAAEDGGAVLVIRDTPAPADPTNVTPDCVAAHLDDFGACAGRPRKWIGVDYLTAAAKRVAKDDDRVFRVNLNKYLCRRGTCPAVIGGVIPYRDENHLTVTFAQSLVPYLTPAVERALSGSS</sequence>
<feature type="transmembrane region" description="Helical" evidence="2">
    <location>
        <begin position="288"/>
        <end position="306"/>
    </location>
</feature>
<dbReference type="PANTHER" id="PTHR23028:SF53">
    <property type="entry name" value="ACYL_TRANSF_3 DOMAIN-CONTAINING PROTEIN"/>
    <property type="match status" value="1"/>
</dbReference>
<feature type="domain" description="SGNH" evidence="4">
    <location>
        <begin position="485"/>
        <end position="693"/>
    </location>
</feature>
<evidence type="ECO:0000313" key="6">
    <source>
        <dbReference type="Proteomes" id="UP000502996"/>
    </source>
</evidence>
<evidence type="ECO:0000259" key="3">
    <source>
        <dbReference type="Pfam" id="PF01757"/>
    </source>
</evidence>
<dbReference type="AlphaFoldDB" id="A0A6G6WHW3"/>
<keyword evidence="5" id="KW-0808">Transferase</keyword>
<keyword evidence="2" id="KW-0472">Membrane</keyword>
<protein>
    <submittedName>
        <fullName evidence="5">Acyltransferase</fullName>
    </submittedName>
</protein>
<keyword evidence="5" id="KW-0012">Acyltransferase</keyword>
<feature type="region of interest" description="Disordered" evidence="1">
    <location>
        <begin position="1"/>
        <end position="37"/>
    </location>
</feature>
<feature type="transmembrane region" description="Helical" evidence="2">
    <location>
        <begin position="239"/>
        <end position="256"/>
    </location>
</feature>
<feature type="domain" description="Acyltransferase 3" evidence="3">
    <location>
        <begin position="41"/>
        <end position="370"/>
    </location>
</feature>
<accession>A0A6G6WHW3</accession>
<reference evidence="5 6" key="1">
    <citation type="submission" date="2020-02" db="EMBL/GenBank/DDBJ databases">
        <title>Full genome sequence of Nocardioides sp. R-3366.</title>
        <authorList>
            <person name="Im W.-T."/>
        </authorList>
    </citation>
    <scope>NUCLEOTIDE SEQUENCE [LARGE SCALE GENOMIC DNA]</scope>
    <source>
        <strain evidence="5 6">R-3366</strain>
    </source>
</reference>
<dbReference type="PANTHER" id="PTHR23028">
    <property type="entry name" value="ACETYLTRANSFERASE"/>
    <property type="match status" value="1"/>
</dbReference>
<dbReference type="EMBL" id="CP049257">
    <property type="protein sequence ID" value="QIG44796.1"/>
    <property type="molecule type" value="Genomic_DNA"/>
</dbReference>
<dbReference type="GO" id="GO:0016747">
    <property type="term" value="F:acyltransferase activity, transferring groups other than amino-acyl groups"/>
    <property type="evidence" value="ECO:0007669"/>
    <property type="project" value="InterPro"/>
</dbReference>
<dbReference type="KEGG" id="nano:G5V58_20230"/>
<feature type="transmembrane region" description="Helical" evidence="2">
    <location>
        <begin position="207"/>
        <end position="227"/>
    </location>
</feature>
<gene>
    <name evidence="5" type="ORF">G5V58_20230</name>
</gene>
<evidence type="ECO:0000313" key="5">
    <source>
        <dbReference type="EMBL" id="QIG44796.1"/>
    </source>
</evidence>
<name>A0A6G6WHW3_9ACTN</name>
<feature type="transmembrane region" description="Helical" evidence="2">
    <location>
        <begin position="393"/>
        <end position="413"/>
    </location>
</feature>
<proteinExistence type="predicted"/>
<feature type="transmembrane region" description="Helical" evidence="2">
    <location>
        <begin position="263"/>
        <end position="282"/>
    </location>
</feature>
<dbReference type="Proteomes" id="UP000502996">
    <property type="component" value="Chromosome"/>
</dbReference>
<dbReference type="Pfam" id="PF01757">
    <property type="entry name" value="Acyl_transf_3"/>
    <property type="match status" value="1"/>
</dbReference>
<feature type="transmembrane region" description="Helical" evidence="2">
    <location>
        <begin position="178"/>
        <end position="195"/>
    </location>
</feature>
<keyword evidence="6" id="KW-1185">Reference proteome</keyword>
<dbReference type="Pfam" id="PF19040">
    <property type="entry name" value="SGNH"/>
    <property type="match status" value="1"/>
</dbReference>
<evidence type="ECO:0000259" key="4">
    <source>
        <dbReference type="Pfam" id="PF19040"/>
    </source>
</evidence>
<feature type="transmembrane region" description="Helical" evidence="2">
    <location>
        <begin position="107"/>
        <end position="126"/>
    </location>
</feature>
<dbReference type="GO" id="GO:0009103">
    <property type="term" value="P:lipopolysaccharide biosynthetic process"/>
    <property type="evidence" value="ECO:0007669"/>
    <property type="project" value="TreeGrafter"/>
</dbReference>
<evidence type="ECO:0000256" key="1">
    <source>
        <dbReference type="SAM" id="MobiDB-lite"/>
    </source>
</evidence>
<organism evidence="5 6">
    <name type="scientific">Nocardioides anomalus</name>
    <dbReference type="NCBI Taxonomy" id="2712223"/>
    <lineage>
        <taxon>Bacteria</taxon>
        <taxon>Bacillati</taxon>
        <taxon>Actinomycetota</taxon>
        <taxon>Actinomycetes</taxon>
        <taxon>Propionibacteriales</taxon>
        <taxon>Nocardioidaceae</taxon>
        <taxon>Nocardioides</taxon>
    </lineage>
</organism>
<dbReference type="GO" id="GO:0016020">
    <property type="term" value="C:membrane"/>
    <property type="evidence" value="ECO:0007669"/>
    <property type="project" value="TreeGrafter"/>
</dbReference>
<keyword evidence="2" id="KW-1133">Transmembrane helix</keyword>
<keyword evidence="2" id="KW-0812">Transmembrane</keyword>
<feature type="transmembrane region" description="Helical" evidence="2">
    <location>
        <begin position="326"/>
        <end position="349"/>
    </location>
</feature>
<dbReference type="InterPro" id="IPR050879">
    <property type="entry name" value="Acyltransferase_3"/>
</dbReference>
<evidence type="ECO:0000256" key="2">
    <source>
        <dbReference type="SAM" id="Phobius"/>
    </source>
</evidence>
<feature type="transmembrane region" description="Helical" evidence="2">
    <location>
        <begin position="65"/>
        <end position="86"/>
    </location>
</feature>
<feature type="transmembrane region" description="Helical" evidence="2">
    <location>
        <begin position="355"/>
        <end position="372"/>
    </location>
</feature>
<dbReference type="InterPro" id="IPR043968">
    <property type="entry name" value="SGNH"/>
</dbReference>